<name>A0A9P8TRC8_WICPI</name>
<dbReference type="InterPro" id="IPR006131">
    <property type="entry name" value="Asp_carbamoyltransf_Asp/Orn-bd"/>
</dbReference>
<dbReference type="EMBL" id="JAEUBG010000444">
    <property type="protein sequence ID" value="KAH3688291.1"/>
    <property type="molecule type" value="Genomic_DNA"/>
</dbReference>
<dbReference type="FunFam" id="3.40.50.1370:FF:000005">
    <property type="entry name" value="CAD protein-like isoform X1"/>
    <property type="match status" value="1"/>
</dbReference>
<dbReference type="PROSITE" id="PS00097">
    <property type="entry name" value="CARBAMOYLTRANSFERASE"/>
    <property type="match status" value="1"/>
</dbReference>
<evidence type="ECO:0000256" key="8">
    <source>
        <dbReference type="ARBA" id="ARBA00048859"/>
    </source>
</evidence>
<dbReference type="HAMAP" id="MF_00001">
    <property type="entry name" value="Asp_carb_tr"/>
    <property type="match status" value="1"/>
</dbReference>
<sequence length="1071" mass="117273">EVSRDYPVVITKYLENAKEIEMDAVARDGELVMHVVSEHVENAGVHSGDATLIVPPQDLDPETVKRIVVATAKIGKALNITGPYNIQFIAKNNEIKVIECNVRASRSFPFISKVVGTNMIEMATKAIMGLPITPYPVQKLPADYCAVKVPQFSFSRLAGADPILGVEMASTGEVATFGHNKYEAYLKSLISTGFHLPKKNILLSIGSYKEKVELLPSIKKLHEMGYKLFATAGTSDFINEHGIPVQYLEILNEEGEDQKSEYSLSEHLSKHLIDLYINLPSANRFRRPANYVSKGYQTRRMAVDYAVPLITNVKNAKLLIEALARNIQLNVSSIDAQTSHRTVSVPGLVNISSFVPSFNDAKDFEAVTKASLASGFTYNQILPISAEGVAIADTKQLNDVSETFAQTGYTDYSLSFAANQENDAQVSQAANSVASLFLSFNDFSKSDVSSVSEHLASWPQNKPIITDAKSTELASLLLLATLNNHAIHVTGVSSANDVNIIKLVKSKSALVTYDVSIYSLFLSQDEYPGATFLPTKADQAALWEDLESIDAFSVGVVPSLLAKFLNKPVSAALGIADALPLLFKAVNEDKLTVDDIVLRLHTNPIKIFNLPEQQSTVDLDLDRSISTLHASQVWSPFEGKLNGAVERVQFYGQTVTLEGELVVPQALGVDNSTFRKRMTSIAQDNVVLPTGPLTGSPSITRRARYSFSGEAAAGSPVAGSDSLLNTVTEGISEGSKGTELVSSRPPRELSPPGAIATYIRGNNPFLRRSILSVNQVTRQDMHALFTVAEEMRLAVERRGVLDLLEGRLLTTLFYEPSTRTSSSFDAAMQRLGGRVVSVTADNSSVVKGETLQDTIRSLSSYSDAIALRHPEVSSAAIAAKYSPVPILNAGNGSGEHPTQAFLDLFTIREELGTVNGITVTFMGDLKYGRPVHSLVKLLKLYQVRVNLVSPKELRLPDDLRTELINAGMLASESEELTKEIIGKSDILYCTRVQKERFASADDYERLKDSYVVDNKILAHAKQHMAILHPLPRVNEIKEEVDFDQRAAYFRQMRYGLFVRMALLAMVIGVDF</sequence>
<dbReference type="GO" id="GO:0004088">
    <property type="term" value="F:carbamoyl-phosphate synthase (glutamine-hydrolyzing) activity"/>
    <property type="evidence" value="ECO:0007669"/>
    <property type="project" value="TreeGrafter"/>
</dbReference>
<dbReference type="Gene3D" id="3.40.50.1380">
    <property type="entry name" value="Methylglyoxal synthase-like domain"/>
    <property type="match status" value="1"/>
</dbReference>
<evidence type="ECO:0000259" key="11">
    <source>
        <dbReference type="PROSITE" id="PS51855"/>
    </source>
</evidence>
<dbReference type="SUPFAM" id="SSF56059">
    <property type="entry name" value="Glutathione synthetase ATP-binding domain-like"/>
    <property type="match status" value="1"/>
</dbReference>
<dbReference type="SUPFAM" id="SSF52335">
    <property type="entry name" value="Methylglyoxal synthase-like"/>
    <property type="match status" value="1"/>
</dbReference>
<dbReference type="Gene3D" id="3.40.50.1370">
    <property type="entry name" value="Aspartate/ornithine carbamoyltransferase"/>
    <property type="match status" value="2"/>
</dbReference>
<keyword evidence="3" id="KW-0808">Transferase</keyword>
<feature type="domain" description="ATP-grasp" evidence="10">
    <location>
        <begin position="8"/>
        <end position="128"/>
    </location>
</feature>
<dbReference type="PRINTS" id="PR00098">
    <property type="entry name" value="CPSASE"/>
</dbReference>
<evidence type="ECO:0000313" key="12">
    <source>
        <dbReference type="EMBL" id="KAH3688291.1"/>
    </source>
</evidence>
<comment type="catalytic activity">
    <reaction evidence="8">
        <text>carbamoyl phosphate + L-aspartate = N-carbamoyl-L-aspartate + phosphate + H(+)</text>
        <dbReference type="Rhea" id="RHEA:20013"/>
        <dbReference type="ChEBI" id="CHEBI:15378"/>
        <dbReference type="ChEBI" id="CHEBI:29991"/>
        <dbReference type="ChEBI" id="CHEBI:32814"/>
        <dbReference type="ChEBI" id="CHEBI:43474"/>
        <dbReference type="ChEBI" id="CHEBI:58228"/>
        <dbReference type="EC" id="2.1.3.2"/>
    </reaction>
</comment>
<dbReference type="Pfam" id="PF02729">
    <property type="entry name" value="OTCace_N"/>
    <property type="match status" value="1"/>
</dbReference>
<keyword evidence="6" id="KW-0665">Pyrimidine biosynthesis</keyword>
<feature type="domain" description="MGS-like" evidence="11">
    <location>
        <begin position="194"/>
        <end position="371"/>
    </location>
</feature>
<dbReference type="Gene3D" id="3.20.20.140">
    <property type="entry name" value="Metal-dependent hydrolases"/>
    <property type="match status" value="1"/>
</dbReference>
<dbReference type="GO" id="GO:0004087">
    <property type="term" value="F:carbamoyl-phosphate synthase (ammonia) activity"/>
    <property type="evidence" value="ECO:0007669"/>
    <property type="project" value="UniProtKB-EC"/>
</dbReference>
<dbReference type="InterPro" id="IPR011607">
    <property type="entry name" value="MGS-like_dom"/>
</dbReference>
<evidence type="ECO:0000256" key="3">
    <source>
        <dbReference type="ARBA" id="ARBA00022679"/>
    </source>
</evidence>
<reference evidence="12" key="2">
    <citation type="submission" date="2021-01" db="EMBL/GenBank/DDBJ databases">
        <authorList>
            <person name="Schikora-Tamarit M.A."/>
        </authorList>
    </citation>
    <scope>NUCLEOTIDE SEQUENCE</scope>
    <source>
        <strain evidence="12">CBS2887</strain>
    </source>
</reference>
<dbReference type="InterPro" id="IPR002082">
    <property type="entry name" value="Asp_carbamoyltransf"/>
</dbReference>
<dbReference type="GO" id="GO:0019240">
    <property type="term" value="P:citrulline biosynthetic process"/>
    <property type="evidence" value="ECO:0007669"/>
    <property type="project" value="TreeGrafter"/>
</dbReference>
<evidence type="ECO:0000256" key="1">
    <source>
        <dbReference type="ARBA" id="ARBA00004852"/>
    </source>
</evidence>
<dbReference type="GO" id="GO:0005524">
    <property type="term" value="F:ATP binding"/>
    <property type="evidence" value="ECO:0007669"/>
    <property type="project" value="UniProtKB-UniRule"/>
</dbReference>
<dbReference type="AlphaFoldDB" id="A0A9P8TRC8"/>
<keyword evidence="4 9" id="KW-0547">Nucleotide-binding</keyword>
<evidence type="ECO:0000259" key="10">
    <source>
        <dbReference type="PROSITE" id="PS50975"/>
    </source>
</evidence>
<dbReference type="PROSITE" id="PS00867">
    <property type="entry name" value="CPSASE_2"/>
    <property type="match status" value="1"/>
</dbReference>
<dbReference type="PANTHER" id="PTHR11405">
    <property type="entry name" value="CARBAMOYLTRANSFERASE FAMILY MEMBER"/>
    <property type="match status" value="1"/>
</dbReference>
<dbReference type="NCBIfam" id="TIGR00670">
    <property type="entry name" value="asp_carb_tr"/>
    <property type="match status" value="1"/>
</dbReference>
<dbReference type="GO" id="GO:0004070">
    <property type="term" value="F:aspartate carbamoyltransferase activity"/>
    <property type="evidence" value="ECO:0007669"/>
    <property type="project" value="UniProtKB-EC"/>
</dbReference>
<keyword evidence="2" id="KW-0436">Ligase</keyword>
<dbReference type="InterPro" id="IPR006130">
    <property type="entry name" value="Asp/Orn_carbamoylTrfase"/>
</dbReference>
<dbReference type="InterPro" id="IPR011761">
    <property type="entry name" value="ATP-grasp"/>
</dbReference>
<dbReference type="PRINTS" id="PR00101">
    <property type="entry name" value="ATCASE"/>
</dbReference>
<dbReference type="PROSITE" id="PS51855">
    <property type="entry name" value="MGS"/>
    <property type="match status" value="1"/>
</dbReference>
<comment type="catalytic activity">
    <reaction evidence="7">
        <text>hydrogencarbonate + NH4(+) + 2 ATP = carbamoyl phosphate + 2 ADP + phosphate + 2 H(+)</text>
        <dbReference type="Rhea" id="RHEA:18029"/>
        <dbReference type="ChEBI" id="CHEBI:15378"/>
        <dbReference type="ChEBI" id="CHEBI:17544"/>
        <dbReference type="ChEBI" id="CHEBI:28938"/>
        <dbReference type="ChEBI" id="CHEBI:30616"/>
        <dbReference type="ChEBI" id="CHEBI:43474"/>
        <dbReference type="ChEBI" id="CHEBI:58228"/>
        <dbReference type="ChEBI" id="CHEBI:456216"/>
        <dbReference type="EC" id="6.3.4.16"/>
    </reaction>
</comment>
<evidence type="ECO:0000313" key="13">
    <source>
        <dbReference type="Proteomes" id="UP000774326"/>
    </source>
</evidence>
<evidence type="ECO:0000256" key="5">
    <source>
        <dbReference type="ARBA" id="ARBA00022840"/>
    </source>
</evidence>
<proteinExistence type="inferred from homology"/>
<dbReference type="SMART" id="SM00851">
    <property type="entry name" value="MGS"/>
    <property type="match status" value="1"/>
</dbReference>
<dbReference type="SUPFAM" id="SSF51556">
    <property type="entry name" value="Metallo-dependent hydrolases"/>
    <property type="match status" value="1"/>
</dbReference>
<dbReference type="InterPro" id="IPR005483">
    <property type="entry name" value="CPSase_dom"/>
</dbReference>
<dbReference type="Gene3D" id="3.30.470.20">
    <property type="entry name" value="ATP-grasp fold, B domain"/>
    <property type="match status" value="1"/>
</dbReference>
<keyword evidence="5 9" id="KW-0067">ATP-binding</keyword>
<dbReference type="InterPro" id="IPR036914">
    <property type="entry name" value="MGS-like_dom_sf"/>
</dbReference>
<dbReference type="FunFam" id="3.40.50.1370:FF:000002">
    <property type="entry name" value="Aspartate carbamoyltransferase 2"/>
    <property type="match status" value="1"/>
</dbReference>
<dbReference type="FunFam" id="3.40.50.1380:FF:000009">
    <property type="entry name" value="Carbamoyl-phosphate synthase, large subunit"/>
    <property type="match status" value="1"/>
</dbReference>
<keyword evidence="13" id="KW-1185">Reference proteome</keyword>
<dbReference type="Pfam" id="PF00185">
    <property type="entry name" value="OTCace"/>
    <property type="match status" value="1"/>
</dbReference>
<evidence type="ECO:0008006" key="14">
    <source>
        <dbReference type="Google" id="ProtNLM"/>
    </source>
</evidence>
<evidence type="ECO:0000256" key="2">
    <source>
        <dbReference type="ARBA" id="ARBA00022598"/>
    </source>
</evidence>
<dbReference type="SUPFAM" id="SSF53671">
    <property type="entry name" value="Aspartate/ornithine carbamoyltransferase"/>
    <property type="match status" value="1"/>
</dbReference>
<dbReference type="GO" id="GO:0046872">
    <property type="term" value="F:metal ion binding"/>
    <property type="evidence" value="ECO:0007669"/>
    <property type="project" value="InterPro"/>
</dbReference>
<dbReference type="Pfam" id="PF02786">
    <property type="entry name" value="CPSase_L_D2"/>
    <property type="match status" value="1"/>
</dbReference>
<comment type="caution">
    <text evidence="12">The sequence shown here is derived from an EMBL/GenBank/DDBJ whole genome shotgun (WGS) entry which is preliminary data.</text>
</comment>
<dbReference type="OrthoDB" id="1924069at2759"/>
<evidence type="ECO:0000256" key="9">
    <source>
        <dbReference type="PROSITE-ProRule" id="PRU00409"/>
    </source>
</evidence>
<comment type="pathway">
    <text evidence="1">Pyrimidine metabolism; UMP biosynthesis via de novo pathway; (S)-dihydroorotate from bicarbonate: step 2/3.</text>
</comment>
<reference evidence="12" key="1">
    <citation type="journal article" date="2021" name="Open Biol.">
        <title>Shared evolutionary footprints suggest mitochondrial oxidative damage underlies multiple complex I losses in fungi.</title>
        <authorList>
            <person name="Schikora-Tamarit M.A."/>
            <person name="Marcet-Houben M."/>
            <person name="Nosek J."/>
            <person name="Gabaldon T."/>
        </authorList>
    </citation>
    <scope>NUCLEOTIDE SEQUENCE</scope>
    <source>
        <strain evidence="12">CBS2887</strain>
    </source>
</reference>
<dbReference type="GO" id="GO:0006541">
    <property type="term" value="P:glutamine metabolic process"/>
    <property type="evidence" value="ECO:0007669"/>
    <property type="project" value="TreeGrafter"/>
</dbReference>
<dbReference type="FunFam" id="3.20.20.140:FF:000036">
    <property type="entry name" value="Carbamoyl-phosphate synthase large chain"/>
    <property type="match status" value="1"/>
</dbReference>
<dbReference type="InterPro" id="IPR005479">
    <property type="entry name" value="CPAse_ATP-bd"/>
</dbReference>
<gene>
    <name evidence="12" type="ORF">WICPIJ_000720</name>
</gene>
<dbReference type="InterPro" id="IPR006132">
    <property type="entry name" value="Asp/Orn_carbamoyltranf_P-bd"/>
</dbReference>
<dbReference type="Proteomes" id="UP000774326">
    <property type="component" value="Unassembled WGS sequence"/>
</dbReference>
<feature type="non-terminal residue" evidence="12">
    <location>
        <position position="1"/>
    </location>
</feature>
<accession>A0A9P8TRC8</accession>
<protein>
    <recommendedName>
        <fullName evidence="14">Aspartate carbamoyltransferase</fullName>
    </recommendedName>
</protein>
<dbReference type="PROSITE" id="PS50975">
    <property type="entry name" value="ATP_GRASP"/>
    <property type="match status" value="1"/>
</dbReference>
<evidence type="ECO:0000256" key="6">
    <source>
        <dbReference type="ARBA" id="ARBA00022975"/>
    </source>
</evidence>
<dbReference type="GO" id="GO:0006228">
    <property type="term" value="P:UTP biosynthetic process"/>
    <property type="evidence" value="ECO:0007669"/>
    <property type="project" value="TreeGrafter"/>
</dbReference>
<dbReference type="GO" id="GO:0016597">
    <property type="term" value="F:amino acid binding"/>
    <property type="evidence" value="ECO:0007669"/>
    <property type="project" value="InterPro"/>
</dbReference>
<dbReference type="CDD" id="cd01423">
    <property type="entry name" value="MGS_CPS_I_III"/>
    <property type="match status" value="1"/>
</dbReference>
<dbReference type="GO" id="GO:0006207">
    <property type="term" value="P:'de novo' pyrimidine nucleobase biosynthetic process"/>
    <property type="evidence" value="ECO:0007669"/>
    <property type="project" value="InterPro"/>
</dbReference>
<evidence type="ECO:0000256" key="7">
    <source>
        <dbReference type="ARBA" id="ARBA00047359"/>
    </source>
</evidence>
<organism evidence="12 13">
    <name type="scientific">Wickerhamomyces pijperi</name>
    <name type="common">Yeast</name>
    <name type="synonym">Pichia pijperi</name>
    <dbReference type="NCBI Taxonomy" id="599730"/>
    <lineage>
        <taxon>Eukaryota</taxon>
        <taxon>Fungi</taxon>
        <taxon>Dikarya</taxon>
        <taxon>Ascomycota</taxon>
        <taxon>Saccharomycotina</taxon>
        <taxon>Saccharomycetes</taxon>
        <taxon>Phaffomycetales</taxon>
        <taxon>Wickerhamomycetaceae</taxon>
        <taxon>Wickerhamomyces</taxon>
    </lineage>
</organism>
<dbReference type="GO" id="GO:0004151">
    <property type="term" value="F:dihydroorotase activity"/>
    <property type="evidence" value="ECO:0007669"/>
    <property type="project" value="TreeGrafter"/>
</dbReference>
<dbReference type="PANTHER" id="PTHR11405:SF5">
    <property type="entry name" value="CAD PROTEIN"/>
    <property type="match status" value="1"/>
</dbReference>
<dbReference type="NCBIfam" id="NF002032">
    <property type="entry name" value="PRK00856.1"/>
    <property type="match status" value="1"/>
</dbReference>
<evidence type="ECO:0000256" key="4">
    <source>
        <dbReference type="ARBA" id="ARBA00022741"/>
    </source>
</evidence>
<dbReference type="GO" id="GO:0005829">
    <property type="term" value="C:cytosol"/>
    <property type="evidence" value="ECO:0007669"/>
    <property type="project" value="TreeGrafter"/>
</dbReference>
<dbReference type="FunFam" id="3.30.470.20:FF:000004">
    <property type="entry name" value="Carbamoyl-phosphate synthase (glutamine-hydrolyzing)"/>
    <property type="match status" value="1"/>
</dbReference>
<dbReference type="PRINTS" id="PR00100">
    <property type="entry name" value="AOTCASE"/>
</dbReference>
<dbReference type="InterPro" id="IPR036901">
    <property type="entry name" value="Asp/Orn_carbamoylTrfase_sf"/>
</dbReference>
<dbReference type="Pfam" id="PF02142">
    <property type="entry name" value="MGS"/>
    <property type="match status" value="1"/>
</dbReference>
<dbReference type="InterPro" id="IPR032466">
    <property type="entry name" value="Metal_Hydrolase"/>
</dbReference>